<dbReference type="Proteomes" id="UP000681967">
    <property type="component" value="Unassembled WGS sequence"/>
</dbReference>
<sequence>DIIIERWVPYGAQGKRRTIVQRAAAAAQYAQPRNVIIQYEPVQVRVVRQFQRLGVVQANPQAYLQQYG</sequence>
<feature type="non-terminal residue" evidence="1">
    <location>
        <position position="1"/>
    </location>
</feature>
<gene>
    <name evidence="1" type="ORF">BYL167_LOCUS39835</name>
</gene>
<evidence type="ECO:0000313" key="2">
    <source>
        <dbReference type="Proteomes" id="UP000681967"/>
    </source>
</evidence>
<feature type="non-terminal residue" evidence="1">
    <location>
        <position position="68"/>
    </location>
</feature>
<dbReference type="EMBL" id="CAJOBH010096882">
    <property type="protein sequence ID" value="CAF4593994.1"/>
    <property type="molecule type" value="Genomic_DNA"/>
</dbReference>
<protein>
    <submittedName>
        <fullName evidence="1">Uncharacterized protein</fullName>
    </submittedName>
</protein>
<reference evidence="1" key="1">
    <citation type="submission" date="2021-02" db="EMBL/GenBank/DDBJ databases">
        <authorList>
            <person name="Nowell W R."/>
        </authorList>
    </citation>
    <scope>NUCLEOTIDE SEQUENCE</scope>
</reference>
<name>A0A8S2Z2E7_9BILA</name>
<accession>A0A8S2Z2E7</accession>
<comment type="caution">
    <text evidence="1">The sequence shown here is derived from an EMBL/GenBank/DDBJ whole genome shotgun (WGS) entry which is preliminary data.</text>
</comment>
<evidence type="ECO:0000313" key="1">
    <source>
        <dbReference type="EMBL" id="CAF4593994.1"/>
    </source>
</evidence>
<proteinExistence type="predicted"/>
<dbReference type="AlphaFoldDB" id="A0A8S2Z2E7"/>
<organism evidence="1 2">
    <name type="scientific">Rotaria magnacalcarata</name>
    <dbReference type="NCBI Taxonomy" id="392030"/>
    <lineage>
        <taxon>Eukaryota</taxon>
        <taxon>Metazoa</taxon>
        <taxon>Spiralia</taxon>
        <taxon>Gnathifera</taxon>
        <taxon>Rotifera</taxon>
        <taxon>Eurotatoria</taxon>
        <taxon>Bdelloidea</taxon>
        <taxon>Philodinida</taxon>
        <taxon>Philodinidae</taxon>
        <taxon>Rotaria</taxon>
    </lineage>
</organism>